<gene>
    <name evidence="1" type="ORF">FIBRA_09331</name>
</gene>
<dbReference type="HOGENOM" id="CLU_3410662_0_0_1"/>
<protein>
    <submittedName>
        <fullName evidence="1">Uncharacterized protein</fullName>
    </submittedName>
</protein>
<organism evidence="1 2">
    <name type="scientific">Fibroporia radiculosa</name>
    <dbReference type="NCBI Taxonomy" id="599839"/>
    <lineage>
        <taxon>Eukaryota</taxon>
        <taxon>Fungi</taxon>
        <taxon>Dikarya</taxon>
        <taxon>Basidiomycota</taxon>
        <taxon>Agaricomycotina</taxon>
        <taxon>Agaricomycetes</taxon>
        <taxon>Polyporales</taxon>
        <taxon>Fibroporiaceae</taxon>
        <taxon>Fibroporia</taxon>
    </lineage>
</organism>
<evidence type="ECO:0000313" key="2">
    <source>
        <dbReference type="Proteomes" id="UP000006352"/>
    </source>
</evidence>
<dbReference type="Proteomes" id="UP000006352">
    <property type="component" value="Unassembled WGS sequence"/>
</dbReference>
<keyword evidence="2" id="KW-1185">Reference proteome</keyword>
<sequence length="29" mass="3352">MPARAVLRAWCRRQEGDLDLGMRAASEEY</sequence>
<dbReference type="GeneID" id="24101912"/>
<name>J7RHE8_9APHY</name>
<dbReference type="RefSeq" id="XP_012177033.1">
    <property type="nucleotide sequence ID" value="XM_012321643.1"/>
</dbReference>
<dbReference type="AlphaFoldDB" id="J7RHE8"/>
<dbReference type="EMBL" id="HE797612">
    <property type="protein sequence ID" value="CCM07012.1"/>
    <property type="molecule type" value="Genomic_DNA"/>
</dbReference>
<evidence type="ECO:0000313" key="1">
    <source>
        <dbReference type="EMBL" id="CCM07012.1"/>
    </source>
</evidence>
<proteinExistence type="predicted"/>
<accession>J7RHE8</accession>
<reference evidence="1 2" key="1">
    <citation type="journal article" date="2012" name="Appl. Environ. Microbiol.">
        <title>Short-read sequencing for genomic analysis of the brown rot fungus Fibroporia radiculosa.</title>
        <authorList>
            <person name="Tang J.D."/>
            <person name="Perkins A.D."/>
            <person name="Sonstegard T.S."/>
            <person name="Schroeder S.G."/>
            <person name="Burgess S.C."/>
            <person name="Diehl S.V."/>
        </authorList>
    </citation>
    <scope>NUCLEOTIDE SEQUENCE [LARGE SCALE GENOMIC DNA]</scope>
    <source>
        <strain evidence="1 2">TFFH 294</strain>
    </source>
</reference>
<dbReference type="InParanoid" id="J7RHE8"/>